<organism evidence="2 3">
    <name type="scientific">Lactiplantibacillus songbeiensis</name>
    <dbReference type="NCBI Taxonomy" id="2559920"/>
    <lineage>
        <taxon>Bacteria</taxon>
        <taxon>Bacillati</taxon>
        <taxon>Bacillota</taxon>
        <taxon>Bacilli</taxon>
        <taxon>Lactobacillales</taxon>
        <taxon>Lactobacillaceae</taxon>
        <taxon>Lactiplantibacillus</taxon>
    </lineage>
</organism>
<keyword evidence="1" id="KW-0812">Transmembrane</keyword>
<accession>A0ABW4C2Q3</accession>
<dbReference type="EMBL" id="JBHTOJ010000041">
    <property type="protein sequence ID" value="MFD1421501.1"/>
    <property type="molecule type" value="Genomic_DNA"/>
</dbReference>
<keyword evidence="3" id="KW-1185">Reference proteome</keyword>
<feature type="transmembrane region" description="Helical" evidence="1">
    <location>
        <begin position="7"/>
        <end position="28"/>
    </location>
</feature>
<proteinExistence type="predicted"/>
<dbReference type="InterPro" id="IPR010315">
    <property type="entry name" value="DUF915_hydro-like"/>
</dbReference>
<dbReference type="GO" id="GO:0016787">
    <property type="term" value="F:hydrolase activity"/>
    <property type="evidence" value="ECO:0007669"/>
    <property type="project" value="UniProtKB-KW"/>
</dbReference>
<dbReference type="InterPro" id="IPR029058">
    <property type="entry name" value="AB_hydrolase_fold"/>
</dbReference>
<gene>
    <name evidence="2" type="ORF">ACFQ5L_11165</name>
</gene>
<dbReference type="Pfam" id="PF06028">
    <property type="entry name" value="DUF915"/>
    <property type="match status" value="1"/>
</dbReference>
<dbReference type="RefSeq" id="WP_137633845.1">
    <property type="nucleotide sequence ID" value="NZ_BJDL01000003.1"/>
</dbReference>
<protein>
    <submittedName>
        <fullName evidence="2">Alpha/beta hydrolase</fullName>
    </submittedName>
</protein>
<evidence type="ECO:0000256" key="1">
    <source>
        <dbReference type="SAM" id="Phobius"/>
    </source>
</evidence>
<keyword evidence="1" id="KW-1133">Transmembrane helix</keyword>
<reference evidence="3" key="1">
    <citation type="journal article" date="2019" name="Int. J. Syst. Evol. Microbiol.">
        <title>The Global Catalogue of Microorganisms (GCM) 10K type strain sequencing project: providing services to taxonomists for standard genome sequencing and annotation.</title>
        <authorList>
            <consortium name="The Broad Institute Genomics Platform"/>
            <consortium name="The Broad Institute Genome Sequencing Center for Infectious Disease"/>
            <person name="Wu L."/>
            <person name="Ma J."/>
        </authorList>
    </citation>
    <scope>NUCLEOTIDE SEQUENCE [LARGE SCALE GENOMIC DNA]</scope>
    <source>
        <strain evidence="3">CCM 8931</strain>
    </source>
</reference>
<keyword evidence="2" id="KW-0378">Hydrolase</keyword>
<dbReference type="Gene3D" id="3.40.50.1820">
    <property type="entry name" value="alpha/beta hydrolase"/>
    <property type="match status" value="1"/>
</dbReference>
<keyword evidence="1" id="KW-0472">Membrane</keyword>
<sequence>MKTTTKQALITAGWFTILIAVIGGTLLWQRQVRKPKQPVNAVTVTSTNRVPTVLLLGNHVSPANSRQLVAGLQQNNGSQSIIQIQVTKTDHVTFHGQLQPHDNRPYLQLNLPTGTATQQAHWMTTIITTAKQQLAFKHYNLLAYGDGGLMATNYLARTTASLSPLNFVAIATPFNGTSLKQNNDTATAVHATKQTATLKQLIAQRKNIHSAINVTLIAGNAKGIKHGDGVVPVQSALAGQAIFKNQVNRYQHRILHTWRASHARLFSSWRLANLIQDSIN</sequence>
<dbReference type="Proteomes" id="UP001597188">
    <property type="component" value="Unassembled WGS sequence"/>
</dbReference>
<comment type="caution">
    <text evidence="2">The sequence shown here is derived from an EMBL/GenBank/DDBJ whole genome shotgun (WGS) entry which is preliminary data.</text>
</comment>
<evidence type="ECO:0000313" key="2">
    <source>
        <dbReference type="EMBL" id="MFD1421501.1"/>
    </source>
</evidence>
<name>A0ABW4C2Q3_9LACO</name>
<evidence type="ECO:0000313" key="3">
    <source>
        <dbReference type="Proteomes" id="UP001597188"/>
    </source>
</evidence>